<dbReference type="SUPFAM" id="SSF161098">
    <property type="entry name" value="MetI-like"/>
    <property type="match status" value="1"/>
</dbReference>
<feature type="transmembrane region" description="Helical" evidence="7">
    <location>
        <begin position="260"/>
        <end position="279"/>
    </location>
</feature>
<evidence type="ECO:0000256" key="7">
    <source>
        <dbReference type="RuleBase" id="RU363032"/>
    </source>
</evidence>
<evidence type="ECO:0000256" key="3">
    <source>
        <dbReference type="ARBA" id="ARBA00022475"/>
    </source>
</evidence>
<dbReference type="InterPro" id="IPR035906">
    <property type="entry name" value="MetI-like_sf"/>
</dbReference>
<evidence type="ECO:0000313" key="9">
    <source>
        <dbReference type="EMBL" id="GBG10988.1"/>
    </source>
</evidence>
<evidence type="ECO:0000256" key="4">
    <source>
        <dbReference type="ARBA" id="ARBA00022692"/>
    </source>
</evidence>
<feature type="transmembrane region" description="Helical" evidence="7">
    <location>
        <begin position="79"/>
        <end position="98"/>
    </location>
</feature>
<dbReference type="AlphaFoldDB" id="A0A2R5F0T6"/>
<feature type="transmembrane region" description="Helical" evidence="7">
    <location>
        <begin position="183"/>
        <end position="205"/>
    </location>
</feature>
<protein>
    <submittedName>
        <fullName evidence="9">ABC transporter permease</fullName>
    </submittedName>
</protein>
<dbReference type="CDD" id="cd06261">
    <property type="entry name" value="TM_PBP2"/>
    <property type="match status" value="1"/>
</dbReference>
<keyword evidence="10" id="KW-1185">Reference proteome</keyword>
<evidence type="ECO:0000256" key="1">
    <source>
        <dbReference type="ARBA" id="ARBA00004651"/>
    </source>
</evidence>
<feature type="transmembrane region" description="Helical" evidence="7">
    <location>
        <begin position="142"/>
        <end position="162"/>
    </location>
</feature>
<dbReference type="InterPro" id="IPR000515">
    <property type="entry name" value="MetI-like"/>
</dbReference>
<reference evidence="9 10" key="1">
    <citation type="submission" date="2017-08" db="EMBL/GenBank/DDBJ databases">
        <title>Substantial Increase in Enzyme Production by Combined Drug-Resistance Mutations in Paenibacillus agaridevorans.</title>
        <authorList>
            <person name="Tanaka Y."/>
            <person name="Funane K."/>
            <person name="Hosaka T."/>
            <person name="Shiwa Y."/>
            <person name="Fujita N."/>
            <person name="Miyazaki T."/>
            <person name="Yoshikawa H."/>
            <person name="Murakami K."/>
            <person name="Kasahara K."/>
            <person name="Inaoka T."/>
            <person name="Hiraga Y."/>
            <person name="Ochi K."/>
        </authorList>
    </citation>
    <scope>NUCLEOTIDE SEQUENCE [LARGE SCALE GENOMIC DNA]</scope>
    <source>
        <strain evidence="9 10">T-3040</strain>
    </source>
</reference>
<keyword evidence="3" id="KW-1003">Cell membrane</keyword>
<evidence type="ECO:0000256" key="2">
    <source>
        <dbReference type="ARBA" id="ARBA00022448"/>
    </source>
</evidence>
<keyword evidence="4 7" id="KW-0812">Transmembrane</keyword>
<accession>A0A2R5F0T6</accession>
<dbReference type="EMBL" id="BDQX01000369">
    <property type="protein sequence ID" value="GBG10988.1"/>
    <property type="molecule type" value="Genomic_DNA"/>
</dbReference>
<evidence type="ECO:0000259" key="8">
    <source>
        <dbReference type="PROSITE" id="PS50928"/>
    </source>
</evidence>
<keyword evidence="2 7" id="KW-0813">Transport</keyword>
<name>A0A2R5F0T6_9BACL</name>
<dbReference type="Pfam" id="PF00528">
    <property type="entry name" value="BPD_transp_1"/>
    <property type="match status" value="1"/>
</dbReference>
<evidence type="ECO:0000256" key="6">
    <source>
        <dbReference type="ARBA" id="ARBA00023136"/>
    </source>
</evidence>
<dbReference type="PANTHER" id="PTHR43744">
    <property type="entry name" value="ABC TRANSPORTER PERMEASE PROTEIN MG189-RELATED-RELATED"/>
    <property type="match status" value="1"/>
</dbReference>
<comment type="subcellular location">
    <subcellularLocation>
        <location evidence="1 7">Cell membrane</location>
        <topology evidence="1 7">Multi-pass membrane protein</topology>
    </subcellularLocation>
</comment>
<keyword evidence="6 7" id="KW-0472">Membrane</keyword>
<dbReference type="Gene3D" id="1.10.3720.10">
    <property type="entry name" value="MetI-like"/>
    <property type="match status" value="1"/>
</dbReference>
<comment type="caution">
    <text evidence="9">The sequence shown here is derived from an EMBL/GenBank/DDBJ whole genome shotgun (WGS) entry which is preliminary data.</text>
</comment>
<feature type="transmembrane region" description="Helical" evidence="7">
    <location>
        <begin position="12"/>
        <end position="32"/>
    </location>
</feature>
<dbReference type="PROSITE" id="PS50928">
    <property type="entry name" value="ABC_TM1"/>
    <property type="match status" value="1"/>
</dbReference>
<evidence type="ECO:0000313" key="10">
    <source>
        <dbReference type="Proteomes" id="UP000245202"/>
    </source>
</evidence>
<feature type="domain" description="ABC transmembrane type-1" evidence="8">
    <location>
        <begin position="75"/>
        <end position="277"/>
    </location>
</feature>
<comment type="similarity">
    <text evidence="7">Belongs to the binding-protein-dependent transport system permease family.</text>
</comment>
<dbReference type="PANTHER" id="PTHR43744:SF9">
    <property type="entry name" value="POLYGALACTURONAN_RHAMNOGALACTURONAN TRANSPORT SYSTEM PERMEASE PROTEIN YTCP"/>
    <property type="match status" value="1"/>
</dbReference>
<dbReference type="Proteomes" id="UP000245202">
    <property type="component" value="Unassembled WGS sequence"/>
</dbReference>
<keyword evidence="5 7" id="KW-1133">Transmembrane helix</keyword>
<proteinExistence type="inferred from homology"/>
<sequence>MFSRMTIGEKWFQVFAVMFIAGLSVLFVYPFIHVLSISLSTPSEAIRPGLHLFPQEFSLEAYRKAVSSTQIWYGFRNTIFRTVVGTVLSVVVMVMAAYPLSKKYLPDRRFYTLFIVMTMFFSGGLIPSYMLIKSLGLYDSMLVYIIPSLFVTFSLLILRNFFIGIPQELEDSARMDGANDIRILFSVVLPLSAPIIATITLWSAVRYWNEWFQALIYIQDQTKIVLQIYLRRLVVENQDMELRMLMSQQPGQETVTPETVKAAVLMIITGPIIIVYPFLQKYFVKGVMIGSLKE</sequence>
<evidence type="ECO:0000256" key="5">
    <source>
        <dbReference type="ARBA" id="ARBA00022989"/>
    </source>
</evidence>
<dbReference type="RefSeq" id="WP_087569616.1">
    <property type="nucleotide sequence ID" value="NZ_BDQX01000369.1"/>
</dbReference>
<gene>
    <name evidence="9" type="ORF">PAT3040_05763</name>
</gene>
<feature type="transmembrane region" description="Helical" evidence="7">
    <location>
        <begin position="110"/>
        <end position="130"/>
    </location>
</feature>
<dbReference type="GO" id="GO:0005886">
    <property type="term" value="C:plasma membrane"/>
    <property type="evidence" value="ECO:0007669"/>
    <property type="project" value="UniProtKB-SubCell"/>
</dbReference>
<organism evidence="9 10">
    <name type="scientific">Paenibacillus agaridevorans</name>
    <dbReference type="NCBI Taxonomy" id="171404"/>
    <lineage>
        <taxon>Bacteria</taxon>
        <taxon>Bacillati</taxon>
        <taxon>Bacillota</taxon>
        <taxon>Bacilli</taxon>
        <taxon>Bacillales</taxon>
        <taxon>Paenibacillaceae</taxon>
        <taxon>Paenibacillus</taxon>
    </lineage>
</organism>
<dbReference type="GO" id="GO:0055085">
    <property type="term" value="P:transmembrane transport"/>
    <property type="evidence" value="ECO:0007669"/>
    <property type="project" value="InterPro"/>
</dbReference>